<gene>
    <name evidence="1" type="ORF">L596_009509</name>
</gene>
<protein>
    <submittedName>
        <fullName evidence="1">Uncharacterized protein</fullName>
    </submittedName>
</protein>
<reference evidence="1 2" key="1">
    <citation type="journal article" date="2015" name="Genome Biol.">
        <title>Comparative genomics of Steinernema reveals deeply conserved gene regulatory networks.</title>
        <authorList>
            <person name="Dillman A.R."/>
            <person name="Macchietto M."/>
            <person name="Porter C.F."/>
            <person name="Rogers A."/>
            <person name="Williams B."/>
            <person name="Antoshechkin I."/>
            <person name="Lee M.M."/>
            <person name="Goodwin Z."/>
            <person name="Lu X."/>
            <person name="Lewis E.E."/>
            <person name="Goodrich-Blair H."/>
            <person name="Stock S.P."/>
            <person name="Adams B.J."/>
            <person name="Sternberg P.W."/>
            <person name="Mortazavi A."/>
        </authorList>
    </citation>
    <scope>NUCLEOTIDE SEQUENCE [LARGE SCALE GENOMIC DNA]</scope>
    <source>
        <strain evidence="1 2">ALL</strain>
    </source>
</reference>
<keyword evidence="2" id="KW-1185">Reference proteome</keyword>
<organism evidence="1 2">
    <name type="scientific">Steinernema carpocapsae</name>
    <name type="common">Entomopathogenic nematode</name>
    <dbReference type="NCBI Taxonomy" id="34508"/>
    <lineage>
        <taxon>Eukaryota</taxon>
        <taxon>Metazoa</taxon>
        <taxon>Ecdysozoa</taxon>
        <taxon>Nematoda</taxon>
        <taxon>Chromadorea</taxon>
        <taxon>Rhabditida</taxon>
        <taxon>Tylenchina</taxon>
        <taxon>Panagrolaimomorpha</taxon>
        <taxon>Strongyloidoidea</taxon>
        <taxon>Steinernematidae</taxon>
        <taxon>Steinernema</taxon>
    </lineage>
</organism>
<proteinExistence type="predicted"/>
<sequence length="540" mass="62806">MLQPTPRTASVSAFFSAPTEVSIGSDLTVSSSKPHENESASILWQQKQYTMEKTEITFSGPKKPVKVKPIKPWRRSLQQWKRGKDVSKTYREITSILNKCTLKQMLADKLVIAWNEKIKFVQFTYCQIMNRVQKEPMLARLYIEVVNMAFVHFGRKKGSNQKSTWRLWIARLMELLASRVSIGFLDELNAKIIYSKASKRERDVELAGYKKSFPGIVLDKHKILDDYMKEAVQEEAKRLERFRQHAMVGYLRILSELLKLGLLYSSDQVLDQASALIPSNRNGFVLTWLRVLEEKMYRFERVEGYYEDRDVYLKPTEIRNGPKFRENAAITDISEHAQVVTGKNFREPPRWKRTDPQKLACNKITTDLKSVPEREFYELGQLMGLRAAISADVIFLDLITNALKHWVDTYSLRITMVLADGSEWMFRMAWILQAPYQYLRQLTEALDCKRPMPKWVKKMKVDLKAEARIVAFGYLMLLEAMKKKELIDITVRSHFGHVEAGLSPFYDSEYAYLKQVHLHIVNLENSLQLVDKKPAFAPKK</sequence>
<evidence type="ECO:0000313" key="2">
    <source>
        <dbReference type="Proteomes" id="UP000298663"/>
    </source>
</evidence>
<accession>A0A4V6A6L1</accession>
<comment type="caution">
    <text evidence="1">The sequence shown here is derived from an EMBL/GenBank/DDBJ whole genome shotgun (WGS) entry which is preliminary data.</text>
</comment>
<reference evidence="1 2" key="2">
    <citation type="journal article" date="2019" name="G3 (Bethesda)">
        <title>Hybrid Assembly of the Genome of the Entomopathogenic Nematode Steinernema carpocapsae Identifies the X-Chromosome.</title>
        <authorList>
            <person name="Serra L."/>
            <person name="Macchietto M."/>
            <person name="Macias-Munoz A."/>
            <person name="McGill C.J."/>
            <person name="Rodriguez I.M."/>
            <person name="Rodriguez B."/>
            <person name="Murad R."/>
            <person name="Mortazavi A."/>
        </authorList>
    </citation>
    <scope>NUCLEOTIDE SEQUENCE [LARGE SCALE GENOMIC DNA]</scope>
    <source>
        <strain evidence="1 2">ALL</strain>
    </source>
</reference>
<evidence type="ECO:0000313" key="1">
    <source>
        <dbReference type="EMBL" id="TKR95325.1"/>
    </source>
</evidence>
<dbReference type="Proteomes" id="UP000298663">
    <property type="component" value="Unassembled WGS sequence"/>
</dbReference>
<dbReference type="EMBL" id="AZBU02000002">
    <property type="protein sequence ID" value="TKR95325.1"/>
    <property type="molecule type" value="Genomic_DNA"/>
</dbReference>
<dbReference type="AlphaFoldDB" id="A0A4V6A6L1"/>
<name>A0A4V6A6L1_STECR</name>